<feature type="transmembrane region" description="Helical" evidence="1">
    <location>
        <begin position="33"/>
        <end position="53"/>
    </location>
</feature>
<dbReference type="HOGENOM" id="CLU_140382_0_0_11"/>
<sequence length="117" mass="12451">MLPTLGIVSAVIALLCLWAAVWAVRDRAVILKQLIGAGVVEVGLLAQLVVAGVGQARGHHVAEPVTLWGYLITALLLLPFAGAWALVERTRWSSVVLVVACLALLVVQLRIGQVWQA</sequence>
<dbReference type="STRING" id="471853.Bcav_1875"/>
<organism evidence="2 3">
    <name type="scientific">Beutenbergia cavernae (strain ATCC BAA-8 / DSM 12333 / CCUG 43141 / JCM 11478 / NBRC 16432 / NCIMB 13614 / HKI 0122)</name>
    <dbReference type="NCBI Taxonomy" id="471853"/>
    <lineage>
        <taxon>Bacteria</taxon>
        <taxon>Bacillati</taxon>
        <taxon>Actinomycetota</taxon>
        <taxon>Actinomycetes</taxon>
        <taxon>Micrococcales</taxon>
        <taxon>Beutenbergiaceae</taxon>
        <taxon>Beutenbergia</taxon>
    </lineage>
</organism>
<evidence type="ECO:0008006" key="4">
    <source>
        <dbReference type="Google" id="ProtNLM"/>
    </source>
</evidence>
<keyword evidence="1" id="KW-1133">Transmembrane helix</keyword>
<evidence type="ECO:0000313" key="3">
    <source>
        <dbReference type="Proteomes" id="UP000007962"/>
    </source>
</evidence>
<dbReference type="OrthoDB" id="5197832at2"/>
<feature type="transmembrane region" description="Helical" evidence="1">
    <location>
        <begin position="65"/>
        <end position="86"/>
    </location>
</feature>
<dbReference type="RefSeq" id="WP_015882371.1">
    <property type="nucleotide sequence ID" value="NC_012669.1"/>
</dbReference>
<dbReference type="KEGG" id="bcv:Bcav_1875"/>
<protein>
    <recommendedName>
        <fullName evidence="4">Integral membrane protein</fullName>
    </recommendedName>
</protein>
<accession>C5C503</accession>
<evidence type="ECO:0000313" key="2">
    <source>
        <dbReference type="EMBL" id="ACQ80131.1"/>
    </source>
</evidence>
<dbReference type="EMBL" id="CP001618">
    <property type="protein sequence ID" value="ACQ80131.1"/>
    <property type="molecule type" value="Genomic_DNA"/>
</dbReference>
<keyword evidence="3" id="KW-1185">Reference proteome</keyword>
<dbReference type="Proteomes" id="UP000007962">
    <property type="component" value="Chromosome"/>
</dbReference>
<keyword evidence="1" id="KW-0812">Transmembrane</keyword>
<dbReference type="AlphaFoldDB" id="C5C503"/>
<feature type="transmembrane region" description="Helical" evidence="1">
    <location>
        <begin position="92"/>
        <end position="111"/>
    </location>
</feature>
<evidence type="ECO:0000256" key="1">
    <source>
        <dbReference type="SAM" id="Phobius"/>
    </source>
</evidence>
<proteinExistence type="predicted"/>
<keyword evidence="1" id="KW-0472">Membrane</keyword>
<name>C5C503_BEUC1</name>
<gene>
    <name evidence="2" type="ordered locus">Bcav_1875</name>
</gene>
<reference evidence="2 3" key="1">
    <citation type="journal article" date="2009" name="Stand. Genomic Sci.">
        <title>Complete genome sequence of Beutenbergia cavernae type strain (HKI 0122).</title>
        <authorList>
            <person name="Land M."/>
            <person name="Pukall R."/>
            <person name="Abt B."/>
            <person name="Goker M."/>
            <person name="Rohde M."/>
            <person name="Glavina Del Rio T."/>
            <person name="Tice H."/>
            <person name="Copeland A."/>
            <person name="Cheng J.F."/>
            <person name="Lucas S."/>
            <person name="Chen F."/>
            <person name="Nolan M."/>
            <person name="Bruce D."/>
            <person name="Goodwin L."/>
            <person name="Pitluck S."/>
            <person name="Ivanova N."/>
            <person name="Mavromatis K."/>
            <person name="Ovchinnikova G."/>
            <person name="Pati A."/>
            <person name="Chen A."/>
            <person name="Palaniappan K."/>
            <person name="Hauser L."/>
            <person name="Chang Y.J."/>
            <person name="Jefferies C.C."/>
            <person name="Saunders E."/>
            <person name="Brettin T."/>
            <person name="Detter J.C."/>
            <person name="Han C."/>
            <person name="Chain P."/>
            <person name="Bristow J."/>
            <person name="Eisen J.A."/>
            <person name="Markowitz V."/>
            <person name="Hugenholtz P."/>
            <person name="Kyrpides N.C."/>
            <person name="Klenk H.P."/>
            <person name="Lapidus A."/>
        </authorList>
    </citation>
    <scope>NUCLEOTIDE SEQUENCE [LARGE SCALE GENOMIC DNA]</scope>
    <source>
        <strain evidence="3">ATCC BAA-8 / DSM 12333 / NBRC 16432</strain>
    </source>
</reference>